<feature type="region of interest" description="Disordered" evidence="1">
    <location>
        <begin position="143"/>
        <end position="195"/>
    </location>
</feature>
<feature type="compositionally biased region" description="Polar residues" evidence="1">
    <location>
        <begin position="150"/>
        <end position="172"/>
    </location>
</feature>
<name>A0A550CQH4_9AGAR</name>
<dbReference type="AlphaFoldDB" id="A0A550CQH4"/>
<dbReference type="EMBL" id="VDMD01000003">
    <property type="protein sequence ID" value="TRM67052.1"/>
    <property type="molecule type" value="Genomic_DNA"/>
</dbReference>
<evidence type="ECO:0000313" key="3">
    <source>
        <dbReference type="Proteomes" id="UP000320762"/>
    </source>
</evidence>
<feature type="region of interest" description="Disordered" evidence="1">
    <location>
        <begin position="39"/>
        <end position="61"/>
    </location>
</feature>
<proteinExistence type="predicted"/>
<organism evidence="2 3">
    <name type="scientific">Schizophyllum amplum</name>
    <dbReference type="NCBI Taxonomy" id="97359"/>
    <lineage>
        <taxon>Eukaryota</taxon>
        <taxon>Fungi</taxon>
        <taxon>Dikarya</taxon>
        <taxon>Basidiomycota</taxon>
        <taxon>Agaricomycotina</taxon>
        <taxon>Agaricomycetes</taxon>
        <taxon>Agaricomycetidae</taxon>
        <taxon>Agaricales</taxon>
        <taxon>Schizophyllaceae</taxon>
        <taxon>Schizophyllum</taxon>
    </lineage>
</organism>
<dbReference type="Proteomes" id="UP000320762">
    <property type="component" value="Unassembled WGS sequence"/>
</dbReference>
<evidence type="ECO:0000256" key="1">
    <source>
        <dbReference type="SAM" id="MobiDB-lite"/>
    </source>
</evidence>
<protein>
    <submittedName>
        <fullName evidence="2">Uncharacterized protein</fullName>
    </submittedName>
</protein>
<sequence length="195" mass="21822">MRHNSQQTRAHFGWSMVTFKNGNNDPYTHSFPPSPCSFTNPGMRRHRSTPPHGQETAGPSYHDREADEEFYNPLLFPTISPSASAIPVVNDWVNPFAPDATLPQGHYAQPNYGSPYHGVDPRAPAMQDQFQYYLPPQPANVAPVPQWQPYQQLASDHQQPTGGYQQLASAHQQPAGRHRQPAQQLPGRHRQQAAG</sequence>
<accession>A0A550CQH4</accession>
<reference evidence="2 3" key="1">
    <citation type="journal article" date="2019" name="New Phytol.">
        <title>Comparative genomics reveals unique wood-decay strategies and fruiting body development in the Schizophyllaceae.</title>
        <authorList>
            <person name="Almasi E."/>
            <person name="Sahu N."/>
            <person name="Krizsan K."/>
            <person name="Balint B."/>
            <person name="Kovacs G.M."/>
            <person name="Kiss B."/>
            <person name="Cseklye J."/>
            <person name="Drula E."/>
            <person name="Henrissat B."/>
            <person name="Nagy I."/>
            <person name="Chovatia M."/>
            <person name="Adam C."/>
            <person name="LaButti K."/>
            <person name="Lipzen A."/>
            <person name="Riley R."/>
            <person name="Grigoriev I.V."/>
            <person name="Nagy L.G."/>
        </authorList>
    </citation>
    <scope>NUCLEOTIDE SEQUENCE [LARGE SCALE GENOMIC DNA]</scope>
    <source>
        <strain evidence="2 3">NL-1724</strain>
    </source>
</reference>
<evidence type="ECO:0000313" key="2">
    <source>
        <dbReference type="EMBL" id="TRM67052.1"/>
    </source>
</evidence>
<gene>
    <name evidence="2" type="ORF">BD626DRAFT_566097</name>
</gene>
<comment type="caution">
    <text evidence="2">The sequence shown here is derived from an EMBL/GenBank/DDBJ whole genome shotgun (WGS) entry which is preliminary data.</text>
</comment>
<keyword evidence="3" id="KW-1185">Reference proteome</keyword>